<sequence length="268" mass="30249">MFWPLSDCSLKSRARVGVGLGSVGIVLPSSGQPTDPCEGIFITTEAAACGFHHSQGEAQGCTGIARAVVWSNMFRNTFQSGFLSILYSLGSKPLEIWQGEVRNGHIKRITDPDIASSVLEIQSANVSTTYISCPADQAKTLGIKLPFLILIVKNLKKYFTFEVQVLDDKNVRRRFRASNYQSATRVKPFICTMPMRLDEGWNQIQFNLAEFTRRAYGTNYIETLRMQIHANCRIRRVYFSDRLYTEEELPTEFKLFLPGKQQQQLAGS</sequence>
<keyword evidence="3" id="KW-1185">Reference proteome</keyword>
<proteinExistence type="predicted"/>
<name>A0AAV1IAD0_9CHLO</name>
<organism evidence="2 3">
    <name type="scientific">Coccomyxa viridis</name>
    <dbReference type="NCBI Taxonomy" id="1274662"/>
    <lineage>
        <taxon>Eukaryota</taxon>
        <taxon>Viridiplantae</taxon>
        <taxon>Chlorophyta</taxon>
        <taxon>core chlorophytes</taxon>
        <taxon>Trebouxiophyceae</taxon>
        <taxon>Trebouxiophyceae incertae sedis</taxon>
        <taxon>Coccomyxaceae</taxon>
        <taxon>Coccomyxa</taxon>
    </lineage>
</organism>
<evidence type="ECO:0000313" key="3">
    <source>
        <dbReference type="Proteomes" id="UP001314263"/>
    </source>
</evidence>
<dbReference type="Proteomes" id="UP001314263">
    <property type="component" value="Unassembled WGS sequence"/>
</dbReference>
<accession>A0AAV1IAD0</accession>
<dbReference type="InterPro" id="IPR040441">
    <property type="entry name" value="CFA20/CFAP20DC"/>
</dbReference>
<keyword evidence="2" id="KW-0282">Flagellum</keyword>
<keyword evidence="2" id="KW-0969">Cilium</keyword>
<reference evidence="2 3" key="1">
    <citation type="submission" date="2023-10" db="EMBL/GenBank/DDBJ databases">
        <authorList>
            <person name="Maclean D."/>
            <person name="Macfadyen A."/>
        </authorList>
    </citation>
    <scope>NUCLEOTIDE SEQUENCE [LARGE SCALE GENOMIC DNA]</scope>
</reference>
<comment type="caution">
    <text evidence="2">The sequence shown here is derived from an EMBL/GenBank/DDBJ whole genome shotgun (WGS) entry which is preliminary data.</text>
</comment>
<evidence type="ECO:0000259" key="1">
    <source>
        <dbReference type="Pfam" id="PF05018"/>
    </source>
</evidence>
<gene>
    <name evidence="2" type="primary">CFAP20</name>
    <name evidence="2" type="ORF">CVIRNUC_005983</name>
</gene>
<feature type="domain" description="CFA20" evidence="1">
    <location>
        <begin position="73"/>
        <end position="256"/>
    </location>
</feature>
<dbReference type="InterPro" id="IPR007714">
    <property type="entry name" value="CFA20_dom"/>
</dbReference>
<keyword evidence="2" id="KW-0966">Cell projection</keyword>
<dbReference type="EMBL" id="CAUYUE010000007">
    <property type="protein sequence ID" value="CAK0782788.1"/>
    <property type="molecule type" value="Genomic_DNA"/>
</dbReference>
<dbReference type="Pfam" id="PF05018">
    <property type="entry name" value="CFA20_dom"/>
    <property type="match status" value="1"/>
</dbReference>
<evidence type="ECO:0000313" key="2">
    <source>
        <dbReference type="EMBL" id="CAK0782788.1"/>
    </source>
</evidence>
<dbReference type="AlphaFoldDB" id="A0AAV1IAD0"/>
<dbReference type="PANTHER" id="PTHR12458">
    <property type="entry name" value="ORF PROTEIN"/>
    <property type="match status" value="1"/>
</dbReference>
<protein>
    <submittedName>
        <fullName evidence="2">Cilia- and flagella-associated protein 20</fullName>
    </submittedName>
</protein>